<name>A0A6A6Z806_9PEZI</name>
<sequence length="275" mass="30284">MTSAVQLKGMNDGLERRHSTGPTSTSTTLSPYTATNSTTAHRQSTSAIDLSHSPSNDESPSDYETQPQDSPSFAPTHTFWITPHSLFTRSIPVYDLTSGISTPYTGLSPAYKAAVQKALKDHCPTPCYTLTRQNWLGLRYTITDVASVPVAEWKHPWSSVGEALLTFPADSTHSTHAVALRNKRWGRRTETFVMDSVTYEWASDSLLVSQYMTLYKVLGSQRAEVGKFAAKRWGGWSTGGTFVVDTNEVDELVAVLSLAVVLKKKRQRAAKRHGA</sequence>
<accession>A0A6A6Z806</accession>
<protein>
    <submittedName>
        <fullName evidence="2 4">Uncharacterized protein</fullName>
    </submittedName>
</protein>
<organism evidence="2">
    <name type="scientific">Mytilinidion resinicola</name>
    <dbReference type="NCBI Taxonomy" id="574789"/>
    <lineage>
        <taxon>Eukaryota</taxon>
        <taxon>Fungi</taxon>
        <taxon>Dikarya</taxon>
        <taxon>Ascomycota</taxon>
        <taxon>Pezizomycotina</taxon>
        <taxon>Dothideomycetes</taxon>
        <taxon>Pleosporomycetidae</taxon>
        <taxon>Mytilinidiales</taxon>
        <taxon>Mytilinidiaceae</taxon>
        <taxon>Mytilinidion</taxon>
    </lineage>
</organism>
<evidence type="ECO:0000256" key="1">
    <source>
        <dbReference type="SAM" id="MobiDB-lite"/>
    </source>
</evidence>
<evidence type="ECO:0000313" key="3">
    <source>
        <dbReference type="Proteomes" id="UP000504636"/>
    </source>
</evidence>
<keyword evidence="3" id="KW-1185">Reference proteome</keyword>
<feature type="region of interest" description="Disordered" evidence="1">
    <location>
        <begin position="1"/>
        <end position="71"/>
    </location>
</feature>
<dbReference type="GeneID" id="54468289"/>
<dbReference type="AlphaFoldDB" id="A0A6A6Z806"/>
<reference evidence="4" key="3">
    <citation type="submission" date="2025-04" db="UniProtKB">
        <authorList>
            <consortium name="RefSeq"/>
        </authorList>
    </citation>
    <scope>IDENTIFICATION</scope>
    <source>
        <strain evidence="4">CBS 304.34</strain>
    </source>
</reference>
<reference evidence="4" key="2">
    <citation type="submission" date="2020-04" db="EMBL/GenBank/DDBJ databases">
        <authorList>
            <consortium name="NCBI Genome Project"/>
        </authorList>
    </citation>
    <scope>NUCLEOTIDE SEQUENCE</scope>
    <source>
        <strain evidence="4">CBS 304.34</strain>
    </source>
</reference>
<feature type="compositionally biased region" description="Low complexity" evidence="1">
    <location>
        <begin position="20"/>
        <end position="35"/>
    </location>
</feature>
<dbReference type="OrthoDB" id="21214at2759"/>
<gene>
    <name evidence="2 4" type="ORF">BDZ99DRAFT_564759</name>
</gene>
<feature type="compositionally biased region" description="Polar residues" evidence="1">
    <location>
        <begin position="36"/>
        <end position="71"/>
    </location>
</feature>
<dbReference type="Proteomes" id="UP000504636">
    <property type="component" value="Unplaced"/>
</dbReference>
<dbReference type="EMBL" id="MU003692">
    <property type="protein sequence ID" value="KAF2816938.1"/>
    <property type="molecule type" value="Genomic_DNA"/>
</dbReference>
<dbReference type="RefSeq" id="XP_033583902.1">
    <property type="nucleotide sequence ID" value="XM_033727396.1"/>
</dbReference>
<evidence type="ECO:0000313" key="4">
    <source>
        <dbReference type="RefSeq" id="XP_033583902.1"/>
    </source>
</evidence>
<evidence type="ECO:0000313" key="2">
    <source>
        <dbReference type="EMBL" id="KAF2816938.1"/>
    </source>
</evidence>
<reference evidence="2 4" key="1">
    <citation type="journal article" date="2020" name="Stud. Mycol.">
        <title>101 Dothideomycetes genomes: a test case for predicting lifestyles and emergence of pathogens.</title>
        <authorList>
            <person name="Haridas S."/>
            <person name="Albert R."/>
            <person name="Binder M."/>
            <person name="Bloem J."/>
            <person name="Labutti K."/>
            <person name="Salamov A."/>
            <person name="Andreopoulos B."/>
            <person name="Baker S."/>
            <person name="Barry K."/>
            <person name="Bills G."/>
            <person name="Bluhm B."/>
            <person name="Cannon C."/>
            <person name="Castanera R."/>
            <person name="Culley D."/>
            <person name="Daum C."/>
            <person name="Ezra D."/>
            <person name="Gonzalez J."/>
            <person name="Henrissat B."/>
            <person name="Kuo A."/>
            <person name="Liang C."/>
            <person name="Lipzen A."/>
            <person name="Lutzoni F."/>
            <person name="Magnuson J."/>
            <person name="Mondo S."/>
            <person name="Nolan M."/>
            <person name="Ohm R."/>
            <person name="Pangilinan J."/>
            <person name="Park H.-J."/>
            <person name="Ramirez L."/>
            <person name="Alfaro M."/>
            <person name="Sun H."/>
            <person name="Tritt A."/>
            <person name="Yoshinaga Y."/>
            <person name="Zwiers L.-H."/>
            <person name="Turgeon B."/>
            <person name="Goodwin S."/>
            <person name="Spatafora J."/>
            <person name="Crous P."/>
            <person name="Grigoriev I."/>
        </authorList>
    </citation>
    <scope>NUCLEOTIDE SEQUENCE</scope>
    <source>
        <strain evidence="2 4">CBS 304.34</strain>
    </source>
</reference>
<proteinExistence type="predicted"/>